<feature type="region of interest" description="Disordered" evidence="1">
    <location>
        <begin position="361"/>
        <end position="475"/>
    </location>
</feature>
<dbReference type="InterPro" id="IPR053074">
    <property type="entry name" value="NPC_Nucleoporin"/>
</dbReference>
<dbReference type="EMBL" id="JARJCW010000013">
    <property type="protein sequence ID" value="KAJ7217766.1"/>
    <property type="molecule type" value="Genomic_DNA"/>
</dbReference>
<dbReference type="PROSITE" id="PS50196">
    <property type="entry name" value="RANBD1"/>
    <property type="match status" value="1"/>
</dbReference>
<dbReference type="Proteomes" id="UP001219525">
    <property type="component" value="Unassembled WGS sequence"/>
</dbReference>
<gene>
    <name evidence="3" type="ORF">GGX14DRAFT_597839</name>
</gene>
<name>A0AAD6YJ09_9AGAR</name>
<dbReference type="Gene3D" id="2.30.29.30">
    <property type="entry name" value="Pleckstrin-homology domain (PH domain)/Phosphotyrosine-binding domain (PTB)"/>
    <property type="match status" value="1"/>
</dbReference>
<feature type="compositionally biased region" description="Low complexity" evidence="1">
    <location>
        <begin position="41"/>
        <end position="50"/>
    </location>
</feature>
<feature type="compositionally biased region" description="Low complexity" evidence="1">
    <location>
        <begin position="235"/>
        <end position="258"/>
    </location>
</feature>
<dbReference type="SMART" id="SM00160">
    <property type="entry name" value="RanBD"/>
    <property type="match status" value="1"/>
</dbReference>
<dbReference type="PANTHER" id="PTHR38697:SF1">
    <property type="entry name" value="NUCLEAR PORE COMPLEX PROTEIN SIMILAR TO S. CEREVISIAE NUP2 (EUROFUNG)"/>
    <property type="match status" value="1"/>
</dbReference>
<accession>A0AAD6YJ09</accession>
<protein>
    <recommendedName>
        <fullName evidence="2">RanBD1 domain-containing protein</fullName>
    </recommendedName>
</protein>
<keyword evidence="4" id="KW-1185">Reference proteome</keyword>
<proteinExistence type="predicted"/>
<feature type="region of interest" description="Disordered" evidence="1">
    <location>
        <begin position="226"/>
        <end position="258"/>
    </location>
</feature>
<feature type="region of interest" description="Disordered" evidence="1">
    <location>
        <begin position="1"/>
        <end position="66"/>
    </location>
</feature>
<feature type="domain" description="RanBD1" evidence="2">
    <location>
        <begin position="469"/>
        <end position="590"/>
    </location>
</feature>
<dbReference type="SUPFAM" id="SSF50729">
    <property type="entry name" value="PH domain-like"/>
    <property type="match status" value="1"/>
</dbReference>
<feature type="compositionally biased region" description="Polar residues" evidence="1">
    <location>
        <begin position="448"/>
        <end position="460"/>
    </location>
</feature>
<dbReference type="CDD" id="cd13170">
    <property type="entry name" value="RanBD_NUP50"/>
    <property type="match status" value="1"/>
</dbReference>
<evidence type="ECO:0000313" key="3">
    <source>
        <dbReference type="EMBL" id="KAJ7217766.1"/>
    </source>
</evidence>
<sequence length="591" mass="60466">MKRGAARQISKDDDDDEIERDSKFIGNHVRIKPIPRRMAGSPSPFSSSDSANGAENPATPPKFTGFGVGTSVSSSFSFTPPTSTPSFPSTKPTSNIFGSAPGTPTPSTVFAPPSAVAVASTASTAAKTFASFLGDSAVKPAADSAKLAADSAPKPAASLPGASGPVTDDGTSDTAALKYYSSLRGLNVSILAFITKAIDRDPFADLGSALREYSCKRMDVQKEFDNQPTADAARSTAPAPSPFGAAPPAAPSSAATAAPLKMPAPPSAFAGFGTSSSAASSPPKFNGAVDTPPAPPTSPFTFGLSSSASSSNLPASKPSLFTPSTTSPFASTTPSAFGSAPSTSFFASGSGASTTMSPFATGASPSPFGGPKPAPSPFGSSTLSTSPFPFGGGGSIGNPVGFSFGSPKGESPAAEAAKETKSEGSAEAHGDGDGTEAGSSQETEKASTGESVTFFGNDTPSGWDVEGEGEEDEETVKAARVKAFRMRKKEEKEEKATNAWIEIGVGFIRLKKHKETPARRLLLRNSYSGKIQMNFALYPGLKASQTKKSLTLVGHDEAGESQTYSIRFQSEDVAKEFQAALDLEVAQIKSK</sequence>
<dbReference type="InterPro" id="IPR011993">
    <property type="entry name" value="PH-like_dom_sf"/>
</dbReference>
<feature type="region of interest" description="Disordered" evidence="1">
    <location>
        <begin position="280"/>
        <end position="308"/>
    </location>
</feature>
<feature type="compositionally biased region" description="Acidic residues" evidence="1">
    <location>
        <begin position="465"/>
        <end position="474"/>
    </location>
</feature>
<reference evidence="3" key="1">
    <citation type="submission" date="2023-03" db="EMBL/GenBank/DDBJ databases">
        <title>Massive genome expansion in bonnet fungi (Mycena s.s.) driven by repeated elements and novel gene families across ecological guilds.</title>
        <authorList>
            <consortium name="Lawrence Berkeley National Laboratory"/>
            <person name="Harder C.B."/>
            <person name="Miyauchi S."/>
            <person name="Viragh M."/>
            <person name="Kuo A."/>
            <person name="Thoen E."/>
            <person name="Andreopoulos B."/>
            <person name="Lu D."/>
            <person name="Skrede I."/>
            <person name="Drula E."/>
            <person name="Henrissat B."/>
            <person name="Morin E."/>
            <person name="Kohler A."/>
            <person name="Barry K."/>
            <person name="LaButti K."/>
            <person name="Morin E."/>
            <person name="Salamov A."/>
            <person name="Lipzen A."/>
            <person name="Mereny Z."/>
            <person name="Hegedus B."/>
            <person name="Baldrian P."/>
            <person name="Stursova M."/>
            <person name="Weitz H."/>
            <person name="Taylor A."/>
            <person name="Grigoriev I.V."/>
            <person name="Nagy L.G."/>
            <person name="Martin F."/>
            <person name="Kauserud H."/>
        </authorList>
    </citation>
    <scope>NUCLEOTIDE SEQUENCE</scope>
    <source>
        <strain evidence="3">9144</strain>
    </source>
</reference>
<dbReference type="AlphaFoldDB" id="A0AAD6YJ09"/>
<evidence type="ECO:0000259" key="2">
    <source>
        <dbReference type="PROSITE" id="PS50196"/>
    </source>
</evidence>
<dbReference type="PANTHER" id="PTHR38697">
    <property type="entry name" value="NUCLEAR PORE COMPLEX PROTEIN SIMILAR TO S. CEREVISIAE NUP2 (EUROFUNG)"/>
    <property type="match status" value="1"/>
</dbReference>
<evidence type="ECO:0000256" key="1">
    <source>
        <dbReference type="SAM" id="MobiDB-lite"/>
    </source>
</evidence>
<feature type="compositionally biased region" description="Basic and acidic residues" evidence="1">
    <location>
        <begin position="416"/>
        <end position="432"/>
    </location>
</feature>
<evidence type="ECO:0000313" key="4">
    <source>
        <dbReference type="Proteomes" id="UP001219525"/>
    </source>
</evidence>
<dbReference type="InterPro" id="IPR000156">
    <property type="entry name" value="Ran_bind_dom"/>
</dbReference>
<organism evidence="3 4">
    <name type="scientific">Mycena pura</name>
    <dbReference type="NCBI Taxonomy" id="153505"/>
    <lineage>
        <taxon>Eukaryota</taxon>
        <taxon>Fungi</taxon>
        <taxon>Dikarya</taxon>
        <taxon>Basidiomycota</taxon>
        <taxon>Agaricomycotina</taxon>
        <taxon>Agaricomycetes</taxon>
        <taxon>Agaricomycetidae</taxon>
        <taxon>Agaricales</taxon>
        <taxon>Marasmiineae</taxon>
        <taxon>Mycenaceae</taxon>
        <taxon>Mycena</taxon>
    </lineage>
</organism>
<feature type="compositionally biased region" description="Low complexity" evidence="1">
    <location>
        <begin position="299"/>
        <end position="308"/>
    </location>
</feature>
<dbReference type="Pfam" id="PF00638">
    <property type="entry name" value="Ran_BP1"/>
    <property type="match status" value="1"/>
</dbReference>
<comment type="caution">
    <text evidence="3">The sequence shown here is derived from an EMBL/GenBank/DDBJ whole genome shotgun (WGS) entry which is preliminary data.</text>
</comment>